<dbReference type="GO" id="GO:0004518">
    <property type="term" value="F:nuclease activity"/>
    <property type="evidence" value="ECO:0007669"/>
    <property type="project" value="UniProtKB-KW"/>
</dbReference>
<dbReference type="Pfam" id="PF17760">
    <property type="entry name" value="UvrA_inter"/>
    <property type="match status" value="1"/>
</dbReference>
<dbReference type="GO" id="GO:0003677">
    <property type="term" value="F:DNA binding"/>
    <property type="evidence" value="ECO:0007669"/>
    <property type="project" value="UniProtKB-KW"/>
</dbReference>
<dbReference type="GO" id="GO:0009380">
    <property type="term" value="C:excinuclease repair complex"/>
    <property type="evidence" value="ECO:0007669"/>
    <property type="project" value="InterPro"/>
</dbReference>
<keyword evidence="12" id="KW-0238">DNA-binding</keyword>
<reference evidence="16" key="1">
    <citation type="submission" date="2013-08" db="EMBL/GenBank/DDBJ databases">
        <authorList>
            <person name="Mendez C."/>
            <person name="Richter M."/>
            <person name="Ferrer M."/>
            <person name="Sanchez J."/>
        </authorList>
    </citation>
    <scope>NUCLEOTIDE SEQUENCE</scope>
</reference>
<dbReference type="CDD" id="cd03270">
    <property type="entry name" value="ABC_UvrA_I"/>
    <property type="match status" value="1"/>
</dbReference>
<evidence type="ECO:0000256" key="9">
    <source>
        <dbReference type="ARBA" id="ARBA00022833"/>
    </source>
</evidence>
<keyword evidence="2" id="KW-0963">Cytoplasm</keyword>
<evidence type="ECO:0000256" key="7">
    <source>
        <dbReference type="ARBA" id="ARBA00022769"/>
    </source>
</evidence>
<evidence type="ECO:0000256" key="12">
    <source>
        <dbReference type="ARBA" id="ARBA00023125"/>
    </source>
</evidence>
<accession>T0Y979</accession>
<comment type="subcellular location">
    <subcellularLocation>
        <location evidence="1">Cytoplasm</location>
    </subcellularLocation>
</comment>
<keyword evidence="3" id="KW-0479">Metal-binding</keyword>
<keyword evidence="11" id="KW-0267">Excision nuclease</keyword>
<feature type="non-terminal residue" evidence="16">
    <location>
        <position position="800"/>
    </location>
</feature>
<sequence>METIRVRGARTHNLKNVDLDLPRDRLIVITGLSGSGKSSLAFDTIYAEGQRRYVESLSAYARQFLSVMDKPDVDSIEGLSPAISIEQKSTSHNPRSTVGTVTEIYDYLRLLFARAGTPRCPDHDTALDALTVSQMVDTILALPGEHRYLLVTPVVTDRKGGYLELFKTLQARGFVRIRLDGQLIDLDSAPRLNARRTHRIEVVIDRFRPRPDLAPRLAESIDTALALGSGIIRIVEGDHPDQELLTLSSRYACPVCGYSLSELEPRLFSFNNPAGACPACDGLGVHESFDVDRIVAHPDLSLAGGAIRGWDRHNPYYYELLEGLARHYQFDLETPFAELPRRIRDIVLSGSGNEKIRFTLHFGARRETRETRFEGVLPNLERRYRETESDLLKQEWSTLLRIQACEVCSGARLNRAARHVYLGERTLPQIVAWPIDQTLVFFETLKLEGRRAEIAARIVREIGARLRFLSDVGLSYLSLDRATETLSGGEAQRIRLASQIGSGLVGVMYVLDEPSIGLHPRDNRKLLDTLYRLRDLGNTVLVVEHDAETIRASDHVVDMGPGAGIHGGEVVASGSPDAILRNPKSLTGRYLSGSLSIPVPQIRKPPDPDRALLLRGATGNNLRGLDVSFPLGLLICVTGVSGSGKSTLVNDTLYRAVARHLGLMSESPAPFSKLHGAESIDRVIAIDQSPIGRTPRSNPATYTGLFTPIRDLFAQTPEARARGYAPGRFSFNVRGGRCEACQGDGVIRVEMHFMPDLYVPCEQCRGSRYNRETLEIHYKGKTIAEILAMSVEEAAGFFSA</sequence>
<evidence type="ECO:0000256" key="8">
    <source>
        <dbReference type="ARBA" id="ARBA00022771"/>
    </source>
</evidence>
<dbReference type="InterPro" id="IPR041552">
    <property type="entry name" value="UvrA_DNA-bd"/>
</dbReference>
<dbReference type="PANTHER" id="PTHR43152">
    <property type="entry name" value="UVRABC SYSTEM PROTEIN A"/>
    <property type="match status" value="1"/>
</dbReference>
<keyword evidence="10" id="KW-0067">ATP-binding</keyword>
<dbReference type="GO" id="GO:0005737">
    <property type="term" value="C:cytoplasm"/>
    <property type="evidence" value="ECO:0007669"/>
    <property type="project" value="UniProtKB-SubCell"/>
</dbReference>
<dbReference type="Gene3D" id="3.30.190.20">
    <property type="match status" value="1"/>
</dbReference>
<evidence type="ECO:0000256" key="10">
    <source>
        <dbReference type="ARBA" id="ARBA00022840"/>
    </source>
</evidence>
<evidence type="ECO:0000256" key="5">
    <source>
        <dbReference type="ARBA" id="ARBA00022741"/>
    </source>
</evidence>
<evidence type="ECO:0000256" key="2">
    <source>
        <dbReference type="ARBA" id="ARBA00022490"/>
    </source>
</evidence>
<evidence type="ECO:0000259" key="14">
    <source>
        <dbReference type="Pfam" id="PF17755"/>
    </source>
</evidence>
<dbReference type="Gene3D" id="1.20.1580.10">
    <property type="entry name" value="ABC transporter ATPase like domain"/>
    <property type="match status" value="3"/>
</dbReference>
<dbReference type="GO" id="GO:0006289">
    <property type="term" value="P:nucleotide-excision repair"/>
    <property type="evidence" value="ECO:0007669"/>
    <property type="project" value="InterPro"/>
</dbReference>
<keyword evidence="13" id="KW-0234">DNA repair</keyword>
<dbReference type="GO" id="GO:0016887">
    <property type="term" value="F:ATP hydrolysis activity"/>
    <property type="evidence" value="ECO:0007669"/>
    <property type="project" value="InterPro"/>
</dbReference>
<dbReference type="EMBL" id="AUZY01012674">
    <property type="protein sequence ID" value="EQD28387.1"/>
    <property type="molecule type" value="Genomic_DNA"/>
</dbReference>
<dbReference type="InterPro" id="IPR017871">
    <property type="entry name" value="ABC_transporter-like_CS"/>
</dbReference>
<evidence type="ECO:0000313" key="16">
    <source>
        <dbReference type="EMBL" id="EQD28387.1"/>
    </source>
</evidence>
<feature type="domain" description="UvrA DNA-binding" evidence="14">
    <location>
        <begin position="290"/>
        <end position="396"/>
    </location>
</feature>
<keyword evidence="4" id="KW-0677">Repeat</keyword>
<dbReference type="Gene3D" id="3.40.50.300">
    <property type="entry name" value="P-loop containing nucleotide triphosphate hydrolases"/>
    <property type="match status" value="3"/>
</dbReference>
<dbReference type="SUPFAM" id="SSF52540">
    <property type="entry name" value="P-loop containing nucleoside triphosphate hydrolases"/>
    <property type="match status" value="2"/>
</dbReference>
<dbReference type="GO" id="GO:0005524">
    <property type="term" value="F:ATP binding"/>
    <property type="evidence" value="ECO:0007669"/>
    <property type="project" value="UniProtKB-KW"/>
</dbReference>
<organism evidence="16">
    <name type="scientific">mine drainage metagenome</name>
    <dbReference type="NCBI Taxonomy" id="410659"/>
    <lineage>
        <taxon>unclassified sequences</taxon>
        <taxon>metagenomes</taxon>
        <taxon>ecological metagenomes</taxon>
    </lineage>
</organism>
<gene>
    <name evidence="16" type="ORF">B1B_18886</name>
</gene>
<comment type="caution">
    <text evidence="16">The sequence shown here is derived from an EMBL/GenBank/DDBJ whole genome shotgun (WGS) entry which is preliminary data.</text>
</comment>
<dbReference type="AlphaFoldDB" id="T0Y979"/>
<evidence type="ECO:0000256" key="11">
    <source>
        <dbReference type="ARBA" id="ARBA00022881"/>
    </source>
</evidence>
<dbReference type="PROSITE" id="PS00211">
    <property type="entry name" value="ABC_TRANSPORTER_1"/>
    <property type="match status" value="1"/>
</dbReference>
<evidence type="ECO:0000256" key="6">
    <source>
        <dbReference type="ARBA" id="ARBA00022763"/>
    </source>
</evidence>
<protein>
    <submittedName>
        <fullName evidence="16">Excinuclease ABC subunit A</fullName>
    </submittedName>
</protein>
<dbReference type="NCBIfam" id="NF001503">
    <property type="entry name" value="PRK00349.1"/>
    <property type="match status" value="1"/>
</dbReference>
<dbReference type="Gene3D" id="1.10.8.280">
    <property type="entry name" value="ABC transporter ATPase domain-like"/>
    <property type="match status" value="1"/>
</dbReference>
<proteinExistence type="predicted"/>
<feature type="domain" description="UvrA interaction" evidence="15">
    <location>
        <begin position="131"/>
        <end position="235"/>
    </location>
</feature>
<reference evidence="16" key="2">
    <citation type="journal article" date="2014" name="ISME J.">
        <title>Microbial stratification in low pH oxic and suboxic macroscopic growths along an acid mine drainage.</title>
        <authorList>
            <person name="Mendez-Garcia C."/>
            <person name="Mesa V."/>
            <person name="Sprenger R.R."/>
            <person name="Richter M."/>
            <person name="Diez M.S."/>
            <person name="Solano J."/>
            <person name="Bargiela R."/>
            <person name="Golyshina O.V."/>
            <person name="Manteca A."/>
            <person name="Ramos J.L."/>
            <person name="Gallego J.R."/>
            <person name="Llorente I."/>
            <person name="Martins Dos Santos V.A."/>
            <person name="Jensen O.N."/>
            <person name="Pelaez A.I."/>
            <person name="Sanchez J."/>
            <person name="Ferrer M."/>
        </authorList>
    </citation>
    <scope>NUCLEOTIDE SEQUENCE</scope>
</reference>
<keyword evidence="8" id="KW-0863">Zinc-finger</keyword>
<keyword evidence="7" id="KW-0228">DNA excision</keyword>
<keyword evidence="6" id="KW-0227">DNA damage</keyword>
<dbReference type="InterPro" id="IPR027417">
    <property type="entry name" value="P-loop_NTPase"/>
</dbReference>
<dbReference type="InterPro" id="IPR041102">
    <property type="entry name" value="UvrA_inter"/>
</dbReference>
<dbReference type="PANTHER" id="PTHR43152:SF3">
    <property type="entry name" value="UVRABC SYSTEM PROTEIN A"/>
    <property type="match status" value="1"/>
</dbReference>
<evidence type="ECO:0000256" key="1">
    <source>
        <dbReference type="ARBA" id="ARBA00004496"/>
    </source>
</evidence>
<dbReference type="InterPro" id="IPR004602">
    <property type="entry name" value="UvrA"/>
</dbReference>
<evidence type="ECO:0000256" key="4">
    <source>
        <dbReference type="ARBA" id="ARBA00022737"/>
    </source>
</evidence>
<evidence type="ECO:0000256" key="13">
    <source>
        <dbReference type="ARBA" id="ARBA00023204"/>
    </source>
</evidence>
<dbReference type="GO" id="GO:0008270">
    <property type="term" value="F:zinc ion binding"/>
    <property type="evidence" value="ECO:0007669"/>
    <property type="project" value="UniProtKB-KW"/>
</dbReference>
<evidence type="ECO:0000259" key="15">
    <source>
        <dbReference type="Pfam" id="PF17760"/>
    </source>
</evidence>
<keyword evidence="5" id="KW-0547">Nucleotide-binding</keyword>
<keyword evidence="9" id="KW-0862">Zinc</keyword>
<dbReference type="Pfam" id="PF17755">
    <property type="entry name" value="UvrA_DNA-bind"/>
    <property type="match status" value="1"/>
</dbReference>
<dbReference type="NCBIfam" id="TIGR00630">
    <property type="entry name" value="uvra"/>
    <property type="match status" value="1"/>
</dbReference>
<evidence type="ECO:0000256" key="3">
    <source>
        <dbReference type="ARBA" id="ARBA00022723"/>
    </source>
</evidence>
<name>T0Y979_9ZZZZ</name>